<dbReference type="PATRIC" id="fig|1367477.3.peg.493"/>
<evidence type="ECO:0000256" key="1">
    <source>
        <dbReference type="SAM" id="Phobius"/>
    </source>
</evidence>
<feature type="transmembrane region" description="Helical" evidence="1">
    <location>
        <begin position="24"/>
        <end position="47"/>
    </location>
</feature>
<dbReference type="HOGENOM" id="CLU_2033418_0_0_9"/>
<name>U5L4H8_9BACI</name>
<dbReference type="EMBL" id="CP006643">
    <property type="protein sequence ID" value="AGX02514.1"/>
    <property type="molecule type" value="Genomic_DNA"/>
</dbReference>
<gene>
    <name evidence="2" type="ORF">N288_02750</name>
</gene>
<keyword evidence="1" id="KW-0472">Membrane</keyword>
<proteinExistence type="predicted"/>
<feature type="transmembrane region" description="Helical" evidence="1">
    <location>
        <begin position="69"/>
        <end position="88"/>
    </location>
</feature>
<dbReference type="KEGG" id="bif:N288_02750"/>
<dbReference type="RefSeq" id="WP_022543314.1">
    <property type="nucleotide sequence ID" value="NC_022524.1"/>
</dbReference>
<keyword evidence="1" id="KW-1133">Transmembrane helix</keyword>
<reference evidence="2 3" key="1">
    <citation type="submission" date="2013-07" db="EMBL/GenBank/DDBJ databases">
        <title>Complete genome sequence of Bacillus infantis NRRL B-14911 that has potential to induce cardiac disease by antigenic mimicry.</title>
        <authorList>
            <person name="Massilamany C."/>
            <person name="Smith T.P.L."/>
            <person name="Loy J.D."/>
            <person name="Barletta R."/>
            <person name="Reddy J."/>
        </authorList>
    </citation>
    <scope>NUCLEOTIDE SEQUENCE [LARGE SCALE GENOMIC DNA]</scope>
    <source>
        <strain evidence="2 3">NRRL B-14911</strain>
    </source>
</reference>
<keyword evidence="1" id="KW-0812">Transmembrane</keyword>
<sequence length="121" mass="13823">MQVDYKPASEQVLKANKGISVQKLLNIAGSFMLLGLLISIFTVPFSLNEELQLYYDNRLVLKGEKLEEFLSFVVAAGFAYFMLVRLYFYTAETFLYFFVVDTDRLHHHGISIIRISLTSAA</sequence>
<protein>
    <submittedName>
        <fullName evidence="2">Uncharacterized protein</fullName>
    </submittedName>
</protein>
<organism evidence="2 3">
    <name type="scientific">Bacillus infantis NRRL B-14911</name>
    <dbReference type="NCBI Taxonomy" id="1367477"/>
    <lineage>
        <taxon>Bacteria</taxon>
        <taxon>Bacillati</taxon>
        <taxon>Bacillota</taxon>
        <taxon>Bacilli</taxon>
        <taxon>Bacillales</taxon>
        <taxon>Bacillaceae</taxon>
        <taxon>Bacillus</taxon>
    </lineage>
</organism>
<evidence type="ECO:0000313" key="2">
    <source>
        <dbReference type="EMBL" id="AGX02514.1"/>
    </source>
</evidence>
<dbReference type="AlphaFoldDB" id="U5L4H8"/>
<dbReference type="Proteomes" id="UP000017805">
    <property type="component" value="Chromosome"/>
</dbReference>
<accession>U5L4H8</accession>
<keyword evidence="3" id="KW-1185">Reference proteome</keyword>
<evidence type="ECO:0000313" key="3">
    <source>
        <dbReference type="Proteomes" id="UP000017805"/>
    </source>
</evidence>
<dbReference type="OrthoDB" id="2884900at2"/>